<evidence type="ECO:0000313" key="3">
    <source>
        <dbReference type="Proteomes" id="UP000077926"/>
    </source>
</evidence>
<dbReference type="Proteomes" id="UP000077926">
    <property type="component" value="Chromosome"/>
</dbReference>
<sequence length="142" mass="16198">MFVKIAENSQEREKAYMIRRQVFVQEQNVPLEEEIDEYEDVSTHFVLYNDQEHPIGAGRFRVIDNIGKVQRICVLAAGRKSGAGAKIMNAIEEYAIQQGIPKLKLDAQVHAIPFYSKLGYEIVSDEFMDAGIPHRTMIKTVL</sequence>
<name>A0A1B3XL73_9BACI</name>
<dbReference type="PROSITE" id="PS51186">
    <property type="entry name" value="GNAT"/>
    <property type="match status" value="1"/>
</dbReference>
<dbReference type="STRING" id="264697.ABE28_006290"/>
<dbReference type="Pfam" id="PF13673">
    <property type="entry name" value="Acetyltransf_10"/>
    <property type="match status" value="1"/>
</dbReference>
<dbReference type="EMBL" id="CP017080">
    <property type="protein sequence ID" value="AOH53954.1"/>
    <property type="molecule type" value="Genomic_DNA"/>
</dbReference>
<keyword evidence="3" id="KW-1185">Reference proteome</keyword>
<dbReference type="InterPro" id="IPR000182">
    <property type="entry name" value="GNAT_dom"/>
</dbReference>
<evidence type="ECO:0000259" key="1">
    <source>
        <dbReference type="PROSITE" id="PS51186"/>
    </source>
</evidence>
<dbReference type="GO" id="GO:0004343">
    <property type="term" value="F:glucosamine 6-phosphate N-acetyltransferase activity"/>
    <property type="evidence" value="ECO:0007669"/>
    <property type="project" value="TreeGrafter"/>
</dbReference>
<feature type="domain" description="N-acetyltransferase" evidence="1">
    <location>
        <begin position="3"/>
        <end position="142"/>
    </location>
</feature>
<organism evidence="2 3">
    <name type="scientific">Peribacillus muralis</name>
    <dbReference type="NCBI Taxonomy" id="264697"/>
    <lineage>
        <taxon>Bacteria</taxon>
        <taxon>Bacillati</taxon>
        <taxon>Bacillota</taxon>
        <taxon>Bacilli</taxon>
        <taxon>Bacillales</taxon>
        <taxon>Bacillaceae</taxon>
        <taxon>Peribacillus</taxon>
    </lineage>
</organism>
<protein>
    <submittedName>
        <fullName evidence="2">GNAT family N-acetyltransferase</fullName>
    </submittedName>
</protein>
<proteinExistence type="predicted"/>
<dbReference type="KEGG" id="bmur:ABE28_006290"/>
<dbReference type="CDD" id="cd04301">
    <property type="entry name" value="NAT_SF"/>
    <property type="match status" value="1"/>
</dbReference>
<dbReference type="PANTHER" id="PTHR13355:SF11">
    <property type="entry name" value="GLUCOSAMINE 6-PHOSPHATE N-ACETYLTRANSFERASE"/>
    <property type="match status" value="1"/>
</dbReference>
<accession>A0A1B3XL73</accession>
<dbReference type="AlphaFoldDB" id="A0A1B3XL73"/>
<dbReference type="OrthoDB" id="9796171at2"/>
<dbReference type="Gene3D" id="3.40.630.30">
    <property type="match status" value="1"/>
</dbReference>
<keyword evidence="2" id="KW-0808">Transferase</keyword>
<dbReference type="SUPFAM" id="SSF55729">
    <property type="entry name" value="Acyl-CoA N-acyltransferases (Nat)"/>
    <property type="match status" value="1"/>
</dbReference>
<dbReference type="InterPro" id="IPR039143">
    <property type="entry name" value="GNPNAT1-like"/>
</dbReference>
<dbReference type="PANTHER" id="PTHR13355">
    <property type="entry name" value="GLUCOSAMINE 6-PHOSPHATE N-ACETYLTRANSFERASE"/>
    <property type="match status" value="1"/>
</dbReference>
<dbReference type="InterPro" id="IPR016181">
    <property type="entry name" value="Acyl_CoA_acyltransferase"/>
</dbReference>
<dbReference type="RefSeq" id="WP_064466556.1">
    <property type="nucleotide sequence ID" value="NZ_CP017080.1"/>
</dbReference>
<gene>
    <name evidence="2" type="ORF">ABE28_006290</name>
</gene>
<reference evidence="2 3" key="1">
    <citation type="submission" date="2016-08" db="EMBL/GenBank/DDBJ databases">
        <title>Complete genome sequence of Bacillus muralis G25-68, a strain with toxicity to nematodes.</title>
        <authorList>
            <person name="Zheng Z."/>
        </authorList>
    </citation>
    <scope>NUCLEOTIDE SEQUENCE [LARGE SCALE GENOMIC DNA]</scope>
    <source>
        <strain evidence="2 3">G25-68</strain>
    </source>
</reference>
<evidence type="ECO:0000313" key="2">
    <source>
        <dbReference type="EMBL" id="AOH53954.1"/>
    </source>
</evidence>